<organism evidence="1">
    <name type="scientific">Pinus koraiensis</name>
    <name type="common">Korean pine</name>
    <dbReference type="NCBI Taxonomy" id="88728"/>
    <lineage>
        <taxon>Eukaryota</taxon>
        <taxon>Viridiplantae</taxon>
        <taxon>Streptophyta</taxon>
        <taxon>Embryophyta</taxon>
        <taxon>Tracheophyta</taxon>
        <taxon>Spermatophyta</taxon>
        <taxon>Pinopsida</taxon>
        <taxon>Pinidae</taxon>
        <taxon>Conifers I</taxon>
        <taxon>Pinales</taxon>
        <taxon>Pinaceae</taxon>
        <taxon>Pinus</taxon>
        <taxon>Pinus subgen. Strobus</taxon>
    </lineage>
</organism>
<proteinExistence type="predicted"/>
<evidence type="ECO:0000313" key="1">
    <source>
        <dbReference type="EMBL" id="ABP35333.1"/>
    </source>
</evidence>
<protein>
    <submittedName>
        <fullName evidence="1">ORF43c</fullName>
    </submittedName>
</protein>
<keyword evidence="1" id="KW-0150">Chloroplast</keyword>
<dbReference type="EMBL" id="AY228468">
    <property type="protein sequence ID" value="ABP35333.1"/>
    <property type="molecule type" value="Genomic_DNA"/>
</dbReference>
<geneLocation type="chloroplast" evidence="1"/>
<keyword evidence="1" id="KW-0934">Plastid</keyword>
<name>A4QM14_PINKO</name>
<accession>A4QM14</accession>
<dbReference type="AlphaFoldDB" id="A4QM14"/>
<sequence>MSNRKDSGAVSGLGIGPPVIMAPSTSLRVLIWSDLRVSISCKI</sequence>
<reference evidence="1" key="1">
    <citation type="submission" date="2007-04" db="EMBL/GenBank/DDBJ databases">
        <authorList>
            <person name="Noh E.W."/>
            <person name="Lee J.S."/>
            <person name="Choi Y.I."/>
            <person name="Han M.S."/>
            <person name="Yi Y.S."/>
            <person name="Han S.U."/>
        </authorList>
    </citation>
    <scope>NUCLEOTIDE SEQUENCE</scope>
</reference>